<keyword evidence="2" id="KW-0540">Nuclease</keyword>
<organism evidence="2 3">
    <name type="scientific">Spirosoma oryzae</name>
    <dbReference type="NCBI Taxonomy" id="1469603"/>
    <lineage>
        <taxon>Bacteria</taxon>
        <taxon>Pseudomonadati</taxon>
        <taxon>Bacteroidota</taxon>
        <taxon>Cytophagia</taxon>
        <taxon>Cytophagales</taxon>
        <taxon>Cytophagaceae</taxon>
        <taxon>Spirosoma</taxon>
    </lineage>
</organism>
<keyword evidence="3" id="KW-1185">Reference proteome</keyword>
<evidence type="ECO:0000259" key="1">
    <source>
        <dbReference type="Pfam" id="PF05685"/>
    </source>
</evidence>
<dbReference type="EMBL" id="PVTE01000001">
    <property type="protein sequence ID" value="PRY46948.1"/>
    <property type="molecule type" value="Genomic_DNA"/>
</dbReference>
<dbReference type="AlphaFoldDB" id="A0A2T0TN43"/>
<keyword evidence="2" id="KW-0255">Endonuclease</keyword>
<gene>
    <name evidence="2" type="ORF">CLV58_10112</name>
</gene>
<dbReference type="SUPFAM" id="SSF52980">
    <property type="entry name" value="Restriction endonuclease-like"/>
    <property type="match status" value="1"/>
</dbReference>
<dbReference type="PANTHER" id="PTHR34107:SF4">
    <property type="entry name" value="SLL1222 PROTEIN"/>
    <property type="match status" value="1"/>
</dbReference>
<comment type="caution">
    <text evidence="2">The sequence shown here is derived from an EMBL/GenBank/DDBJ whole genome shotgun (WGS) entry which is preliminary data.</text>
</comment>
<evidence type="ECO:0000313" key="2">
    <source>
        <dbReference type="EMBL" id="PRY46948.1"/>
    </source>
</evidence>
<dbReference type="InterPro" id="IPR008538">
    <property type="entry name" value="Uma2"/>
</dbReference>
<proteinExistence type="predicted"/>
<protein>
    <submittedName>
        <fullName evidence="2">Uma2 family endonuclease</fullName>
    </submittedName>
</protein>
<name>A0A2T0TN43_9BACT</name>
<reference evidence="2 3" key="1">
    <citation type="submission" date="2018-03" db="EMBL/GenBank/DDBJ databases">
        <title>Genomic Encyclopedia of Archaeal and Bacterial Type Strains, Phase II (KMG-II): from individual species to whole genera.</title>
        <authorList>
            <person name="Goeker M."/>
        </authorList>
    </citation>
    <scope>NUCLEOTIDE SEQUENCE [LARGE SCALE GENOMIC DNA]</scope>
    <source>
        <strain evidence="2 3">DSM 28354</strain>
    </source>
</reference>
<dbReference type="PANTHER" id="PTHR34107">
    <property type="entry name" value="SLL0198 PROTEIN-RELATED"/>
    <property type="match status" value="1"/>
</dbReference>
<dbReference type="OrthoDB" id="943262at2"/>
<dbReference type="InterPro" id="IPR012296">
    <property type="entry name" value="Nuclease_put_TT1808"/>
</dbReference>
<evidence type="ECO:0000313" key="3">
    <source>
        <dbReference type="Proteomes" id="UP000238375"/>
    </source>
</evidence>
<dbReference type="CDD" id="cd06260">
    <property type="entry name" value="DUF820-like"/>
    <property type="match status" value="1"/>
</dbReference>
<dbReference type="Pfam" id="PF05685">
    <property type="entry name" value="Uma2"/>
    <property type="match status" value="1"/>
</dbReference>
<dbReference type="InterPro" id="IPR011335">
    <property type="entry name" value="Restrct_endonuc-II-like"/>
</dbReference>
<sequence>MINSRVHDLLEAPDAKLVIERAQAILADEAQRRRAFREWLRDDVKAEFINGDVIMHSPVKRRHLDATQNLTTLLRVYVHLHELGAVDSEKALIGLTRNDYEPDICYWNKETADLFEADQMEHPAPDLIVEVLSKSTTGRDRGIKFEDYAAHGVGEYWIIDPVRKSVEQYQLDEATMAFAVANTLYVDDTLTALTVPGFTIPVRAIFDKDVNLTTLKSLMNRTDR</sequence>
<dbReference type="RefSeq" id="WP_106135724.1">
    <property type="nucleotide sequence ID" value="NZ_PVTE01000001.1"/>
</dbReference>
<accession>A0A2T0TN43</accession>
<dbReference type="GO" id="GO:0004519">
    <property type="term" value="F:endonuclease activity"/>
    <property type="evidence" value="ECO:0007669"/>
    <property type="project" value="UniProtKB-KW"/>
</dbReference>
<feature type="domain" description="Putative restriction endonuclease" evidence="1">
    <location>
        <begin position="36"/>
        <end position="202"/>
    </location>
</feature>
<dbReference type="Proteomes" id="UP000238375">
    <property type="component" value="Unassembled WGS sequence"/>
</dbReference>
<dbReference type="Gene3D" id="3.90.1570.10">
    <property type="entry name" value="tt1808, chain A"/>
    <property type="match status" value="1"/>
</dbReference>
<keyword evidence="2" id="KW-0378">Hydrolase</keyword>